<proteinExistence type="predicted"/>
<evidence type="ECO:0000313" key="2">
    <source>
        <dbReference type="Proteomes" id="UP001596203"/>
    </source>
</evidence>
<dbReference type="RefSeq" id="WP_377418218.1">
    <property type="nucleotide sequence ID" value="NZ_JBHSPR010000006.1"/>
</dbReference>
<sequence>MGSGDAAGTHRRSPAGLFGDVEALARTRGLGPVVDAWGADLDLLR</sequence>
<reference evidence="2" key="1">
    <citation type="journal article" date="2019" name="Int. J. Syst. Evol. Microbiol.">
        <title>The Global Catalogue of Microorganisms (GCM) 10K type strain sequencing project: providing services to taxonomists for standard genome sequencing and annotation.</title>
        <authorList>
            <consortium name="The Broad Institute Genomics Platform"/>
            <consortium name="The Broad Institute Genome Sequencing Center for Infectious Disease"/>
            <person name="Wu L."/>
            <person name="Ma J."/>
        </authorList>
    </citation>
    <scope>NUCLEOTIDE SEQUENCE [LARGE SCALE GENOMIC DNA]</scope>
    <source>
        <strain evidence="2">ZS-35-S2</strain>
    </source>
</reference>
<gene>
    <name evidence="1" type="ORF">ACFP2T_06055</name>
</gene>
<keyword evidence="2" id="KW-1185">Reference proteome</keyword>
<dbReference type="EMBL" id="JBHSPR010000006">
    <property type="protein sequence ID" value="MFC6015750.1"/>
    <property type="molecule type" value="Genomic_DNA"/>
</dbReference>
<dbReference type="Proteomes" id="UP001596203">
    <property type="component" value="Unassembled WGS sequence"/>
</dbReference>
<protein>
    <submittedName>
        <fullName evidence="1">Uncharacterized protein</fullName>
    </submittedName>
</protein>
<comment type="caution">
    <text evidence="1">The sequence shown here is derived from an EMBL/GenBank/DDBJ whole genome shotgun (WGS) entry which is preliminary data.</text>
</comment>
<name>A0ABW1K2V8_9ACTN</name>
<organism evidence="1 2">
    <name type="scientific">Plantactinospora solaniradicis</name>
    <dbReference type="NCBI Taxonomy" id="1723736"/>
    <lineage>
        <taxon>Bacteria</taxon>
        <taxon>Bacillati</taxon>
        <taxon>Actinomycetota</taxon>
        <taxon>Actinomycetes</taxon>
        <taxon>Micromonosporales</taxon>
        <taxon>Micromonosporaceae</taxon>
        <taxon>Plantactinospora</taxon>
    </lineage>
</organism>
<accession>A0ABW1K2V8</accession>
<evidence type="ECO:0000313" key="1">
    <source>
        <dbReference type="EMBL" id="MFC6015750.1"/>
    </source>
</evidence>